<dbReference type="InterPro" id="IPR014284">
    <property type="entry name" value="RNA_pol_sigma-70_dom"/>
</dbReference>
<dbReference type="GO" id="GO:0016987">
    <property type="term" value="F:sigma factor activity"/>
    <property type="evidence" value="ECO:0007669"/>
    <property type="project" value="UniProtKB-KW"/>
</dbReference>
<dbReference type="InterPro" id="IPR007627">
    <property type="entry name" value="RNA_pol_sigma70_r2"/>
</dbReference>
<dbReference type="SUPFAM" id="SSF88659">
    <property type="entry name" value="Sigma3 and sigma4 domains of RNA polymerase sigma factors"/>
    <property type="match status" value="1"/>
</dbReference>
<feature type="domain" description="RNA polymerase sigma factor 70 region 4 type 2" evidence="7">
    <location>
        <begin position="127"/>
        <end position="177"/>
    </location>
</feature>
<keyword evidence="5" id="KW-0804">Transcription</keyword>
<keyword evidence="2" id="KW-0805">Transcription regulation</keyword>
<dbReference type="AlphaFoldDB" id="A0AAW5KAK9"/>
<accession>A0AAW5KAK9</accession>
<evidence type="ECO:0000256" key="1">
    <source>
        <dbReference type="ARBA" id="ARBA00010641"/>
    </source>
</evidence>
<name>A0AAW5KAK9_9FIRM</name>
<dbReference type="PANTHER" id="PTHR43133">
    <property type="entry name" value="RNA POLYMERASE ECF-TYPE SIGMA FACTO"/>
    <property type="match status" value="1"/>
</dbReference>
<dbReference type="Gene3D" id="1.10.1740.10">
    <property type="match status" value="1"/>
</dbReference>
<dbReference type="GO" id="GO:0006352">
    <property type="term" value="P:DNA-templated transcription initiation"/>
    <property type="evidence" value="ECO:0007669"/>
    <property type="project" value="InterPro"/>
</dbReference>
<dbReference type="Proteomes" id="UP001205063">
    <property type="component" value="Unassembled WGS sequence"/>
</dbReference>
<dbReference type="InterPro" id="IPR013249">
    <property type="entry name" value="RNA_pol_sigma70_r4_t2"/>
</dbReference>
<evidence type="ECO:0000256" key="4">
    <source>
        <dbReference type="ARBA" id="ARBA00023125"/>
    </source>
</evidence>
<dbReference type="Pfam" id="PF08281">
    <property type="entry name" value="Sigma70_r4_2"/>
    <property type="match status" value="1"/>
</dbReference>
<dbReference type="InterPro" id="IPR039425">
    <property type="entry name" value="RNA_pol_sigma-70-like"/>
</dbReference>
<evidence type="ECO:0000256" key="2">
    <source>
        <dbReference type="ARBA" id="ARBA00023015"/>
    </source>
</evidence>
<reference evidence="8" key="1">
    <citation type="submission" date="2022-06" db="EMBL/GenBank/DDBJ databases">
        <title>Isolation of gut microbiota from human fecal samples.</title>
        <authorList>
            <person name="Pamer E.G."/>
            <person name="Barat B."/>
            <person name="Waligurski E."/>
            <person name="Medina S."/>
            <person name="Paddock L."/>
            <person name="Mostad J."/>
        </authorList>
    </citation>
    <scope>NUCLEOTIDE SEQUENCE</scope>
    <source>
        <strain evidence="8">DFI.7.96</strain>
    </source>
</reference>
<evidence type="ECO:0000256" key="5">
    <source>
        <dbReference type="ARBA" id="ARBA00023163"/>
    </source>
</evidence>
<protein>
    <submittedName>
        <fullName evidence="8">Sigma-70 family RNA polymerase sigma factor</fullName>
    </submittedName>
</protein>
<dbReference type="RefSeq" id="WP_256136374.1">
    <property type="nucleotide sequence ID" value="NZ_JANGAB010000005.1"/>
</dbReference>
<proteinExistence type="inferred from homology"/>
<sequence>MFDLTVSHKQLGRWLEQAQQGDEGAFAKLYAATVEAQYYQAMALLGNPHLADDAVQDSYASLYKNAANIRDPQAVVAYLNRATRSCCQTILRRERRAPLAEGAALSSHPDAAPGEGALDRRETSIVLAQALQRLPEREKIAVIRFYCQQVPLRQIAQELGCSLATVKRALASAKAKLLLYLKDSFALVPAGLALRWALPRSSRESARQAGLPPPPRRRVTLPAALACIALSSALVLLVGQVLPAAPAGDQIPPYFADLQVEGSFARLTLRDDGSGVDWESLRLTGGQGQPLPLEKPDPASGEVRARVSDGEYRLAVRDLSGNETVLPFSVSPLP</sequence>
<comment type="similarity">
    <text evidence="1">Belongs to the sigma-70 factor family. ECF subfamily.</text>
</comment>
<dbReference type="Gene3D" id="1.10.10.10">
    <property type="entry name" value="Winged helix-like DNA-binding domain superfamily/Winged helix DNA-binding domain"/>
    <property type="match status" value="1"/>
</dbReference>
<comment type="caution">
    <text evidence="8">The sequence shown here is derived from an EMBL/GenBank/DDBJ whole genome shotgun (WGS) entry which is preliminary data.</text>
</comment>
<dbReference type="EMBL" id="JANGAB010000005">
    <property type="protein sequence ID" value="MCQ4949991.1"/>
    <property type="molecule type" value="Genomic_DNA"/>
</dbReference>
<dbReference type="CDD" id="cd06171">
    <property type="entry name" value="Sigma70_r4"/>
    <property type="match status" value="1"/>
</dbReference>
<dbReference type="PANTHER" id="PTHR43133:SF8">
    <property type="entry name" value="RNA POLYMERASE SIGMA FACTOR HI_1459-RELATED"/>
    <property type="match status" value="1"/>
</dbReference>
<dbReference type="InterPro" id="IPR013324">
    <property type="entry name" value="RNA_pol_sigma_r3/r4-like"/>
</dbReference>
<dbReference type="NCBIfam" id="TIGR02937">
    <property type="entry name" value="sigma70-ECF"/>
    <property type="match status" value="1"/>
</dbReference>
<dbReference type="InterPro" id="IPR036388">
    <property type="entry name" value="WH-like_DNA-bd_sf"/>
</dbReference>
<dbReference type="GO" id="GO:0003677">
    <property type="term" value="F:DNA binding"/>
    <property type="evidence" value="ECO:0007669"/>
    <property type="project" value="UniProtKB-KW"/>
</dbReference>
<dbReference type="Pfam" id="PF04542">
    <property type="entry name" value="Sigma70_r2"/>
    <property type="match status" value="1"/>
</dbReference>
<dbReference type="SUPFAM" id="SSF88946">
    <property type="entry name" value="Sigma2 domain of RNA polymerase sigma factors"/>
    <property type="match status" value="1"/>
</dbReference>
<dbReference type="InterPro" id="IPR013325">
    <property type="entry name" value="RNA_pol_sigma_r2"/>
</dbReference>
<keyword evidence="4" id="KW-0238">DNA-binding</keyword>
<organism evidence="8 9">
    <name type="scientific">Bittarella massiliensis</name>
    <name type="common">ex Durand et al. 2017</name>
    <dbReference type="NCBI Taxonomy" id="1720313"/>
    <lineage>
        <taxon>Bacteria</taxon>
        <taxon>Bacillati</taxon>
        <taxon>Bacillota</taxon>
        <taxon>Clostridia</taxon>
        <taxon>Eubacteriales</taxon>
        <taxon>Oscillospiraceae</taxon>
        <taxon>Bittarella (ex Durand et al. 2017)</taxon>
    </lineage>
</organism>
<evidence type="ECO:0000259" key="7">
    <source>
        <dbReference type="Pfam" id="PF08281"/>
    </source>
</evidence>
<evidence type="ECO:0000256" key="3">
    <source>
        <dbReference type="ARBA" id="ARBA00023082"/>
    </source>
</evidence>
<evidence type="ECO:0000259" key="6">
    <source>
        <dbReference type="Pfam" id="PF04542"/>
    </source>
</evidence>
<gene>
    <name evidence="8" type="ORF">NE646_10000</name>
</gene>
<feature type="domain" description="RNA polymerase sigma-70 region 2" evidence="6">
    <location>
        <begin position="38"/>
        <end position="96"/>
    </location>
</feature>
<evidence type="ECO:0000313" key="9">
    <source>
        <dbReference type="Proteomes" id="UP001205063"/>
    </source>
</evidence>
<evidence type="ECO:0000313" key="8">
    <source>
        <dbReference type="EMBL" id="MCQ4949991.1"/>
    </source>
</evidence>
<keyword evidence="3" id="KW-0731">Sigma factor</keyword>